<dbReference type="GO" id="GO:0000155">
    <property type="term" value="F:phosphorelay sensor kinase activity"/>
    <property type="evidence" value="ECO:0007669"/>
    <property type="project" value="InterPro"/>
</dbReference>
<keyword evidence="10" id="KW-0067">ATP-binding</keyword>
<keyword evidence="7" id="KW-0812">Transmembrane</keyword>
<dbReference type="GO" id="GO:0005524">
    <property type="term" value="F:ATP binding"/>
    <property type="evidence" value="ECO:0007669"/>
    <property type="project" value="UniProtKB-KW"/>
</dbReference>
<dbReference type="SUPFAM" id="SSF47226">
    <property type="entry name" value="Histidine-containing phosphotransfer domain, HPT domain"/>
    <property type="match status" value="1"/>
</dbReference>
<dbReference type="InterPro" id="IPR003661">
    <property type="entry name" value="HisK_dim/P_dom"/>
</dbReference>
<dbReference type="CDD" id="cd17546">
    <property type="entry name" value="REC_hyHK_CKI1_RcsC-like"/>
    <property type="match status" value="1"/>
</dbReference>
<dbReference type="InterPro" id="IPR003018">
    <property type="entry name" value="GAF"/>
</dbReference>
<dbReference type="SMART" id="SM00388">
    <property type="entry name" value="HisKA"/>
    <property type="match status" value="1"/>
</dbReference>
<dbReference type="OrthoDB" id="9808408at2"/>
<evidence type="ECO:0000256" key="4">
    <source>
        <dbReference type="ARBA" id="ARBA00022475"/>
    </source>
</evidence>
<keyword evidence="13" id="KW-0472">Membrane</keyword>
<dbReference type="Pfam" id="PF01590">
    <property type="entry name" value="GAF"/>
    <property type="match status" value="1"/>
</dbReference>
<evidence type="ECO:0000256" key="5">
    <source>
        <dbReference type="ARBA" id="ARBA00022553"/>
    </source>
</evidence>
<dbReference type="Gene3D" id="3.30.450.40">
    <property type="match status" value="2"/>
</dbReference>
<dbReference type="FunFam" id="1.10.287.130:FF:000002">
    <property type="entry name" value="Two-component osmosensing histidine kinase"/>
    <property type="match status" value="1"/>
</dbReference>
<dbReference type="PROSITE" id="PS50110">
    <property type="entry name" value="RESPONSE_REGULATORY"/>
    <property type="match status" value="2"/>
</dbReference>
<dbReference type="SMART" id="SM00304">
    <property type="entry name" value="HAMP"/>
    <property type="match status" value="1"/>
</dbReference>
<feature type="domain" description="Response regulatory" evidence="19">
    <location>
        <begin position="983"/>
        <end position="1104"/>
    </location>
</feature>
<dbReference type="InterPro" id="IPR011006">
    <property type="entry name" value="CheY-like_superfamily"/>
</dbReference>
<name>A0A330L0D3_9BACT</name>
<organism evidence="22 23">
    <name type="scientific">Nitrospira lenta</name>
    <dbReference type="NCBI Taxonomy" id="1436998"/>
    <lineage>
        <taxon>Bacteria</taxon>
        <taxon>Pseudomonadati</taxon>
        <taxon>Nitrospirota</taxon>
        <taxon>Nitrospiria</taxon>
        <taxon>Nitrospirales</taxon>
        <taxon>Nitrospiraceae</taxon>
        <taxon>Nitrospira</taxon>
    </lineage>
</organism>
<dbReference type="Gene3D" id="6.10.340.10">
    <property type="match status" value="1"/>
</dbReference>
<feature type="domain" description="HAMP" evidence="20">
    <location>
        <begin position="293"/>
        <end position="345"/>
    </location>
</feature>
<evidence type="ECO:0000256" key="10">
    <source>
        <dbReference type="ARBA" id="ARBA00022840"/>
    </source>
</evidence>
<evidence type="ECO:0000256" key="13">
    <source>
        <dbReference type="ARBA" id="ARBA00023136"/>
    </source>
</evidence>
<evidence type="ECO:0000256" key="12">
    <source>
        <dbReference type="ARBA" id="ARBA00023012"/>
    </source>
</evidence>
<dbReference type="InterPro" id="IPR036890">
    <property type="entry name" value="HATPase_C_sf"/>
</dbReference>
<dbReference type="Pfam" id="PF00072">
    <property type="entry name" value="Response_reg"/>
    <property type="match status" value="1"/>
</dbReference>
<sequence>MKTLFSTSLLQSRIARRMVGLFVLCALVPTSILGWVSYRQVTDQLMAQSSIRLQQESKSQGMVLYNHLLTLKADLDRLAGGLPQDEPVTEDSILTASVQELGPRFRELRLLRPDSPSHHQLNEKQVSHLKAGKTLLLFQPAANNLRDIVLARAVNPDRWEAGLLSASINETLLWDMQSRDMLPAETDLVVEDHDQRILYSTFQERIELPALQRQDLTTPMTEAFVWHSGERDYVAGAWTVPLRYIFLADPWIIALSQTRASALAPVDQFRHTFLMVIASALSVVVLLSLSHIRRSLQPVTLLQEGTTRLAGGDFTTHVTVNSGDEFEDLAASFNRMTGQLSRQFHVLETLSAISHAILSSHEPTAMTRLVQSRISETVACDAIGMALMESGQPGPTMMSVRHLHSRSKSEFTESLCQFSQTELDQLQRHPHHVLLSSSAPLPGYVTAMVPLQLASFAAFPIIVNHLVSGALVLAYRLGKSPSPDDIAAARRLADQVAVALANNRAIEARVRAQMELVGAVEAQHEAEERATVLQAENLSLETKEERLRHQQSATLNLVKDRTVFDGSLADAARLVTTTAAQALGVERTRVWIFEEGHRRLYCLDSYQRSTDRHGPEHTLSLSRYPDYFEKLQRGQVLTAPPASQDASFRELSAGVRAPRGVSSRMDAPFHTRTGLAGVVTVEHVGPPREWAVDEQQFAQALGNFMTLVLEAARRREAEEALAIAKLAAEDATKAKAEFLANMSHEIRTPMNGVIGMTEILARTSLSATQRHYVETIHNSGDTLLALINDILDFSKIEAGKLEIQPAPLDLRDLIERTTEQLAERAQRKGLQLLAEYDPSAPTAVIGDPIRIRQILTNLLGNAIKFTQQGDVRVHLTVDAPAPHEAGPAIVRIAVTDTGTGISSEGQARLFQSFSQVDGSSTRVHGGTGLGLSICKQLSQLMGGAIDVHSQMGQGSTFRVTLPLPLQTEPSAARVSDPALAGVRICAAVSHPATRQLLTQYLSSWGLAPRTADTGAEFLEQVMDGLATEGGQVIALIDETFADMTDLQVMQDLRSDSALADAGLLRLVSFTRRADVEQDPVFGGIPFVTKPLRYDALHAALLELLGRNPLPAALLPPAPPSKPHLAGTVLLGEDNPINQEIATLMLENLGCSVTVAQNGREVVDCVKTTRYDIIFMDCQMPDMDGFEATRLIRTWESELDSGPSRQPIPIIALTAHATPGDRAHCLTSGMSDYLSKPFTMEQLQQMVTAWLAQSTTAEIPAQIQSTQTADVPPADTEQAAPPTVDQAAWNSITALQRPGKPDMLAKILTIYLTDSQQLVDQVRQGVADGEAQRVNEAAHSLKSRSAVLGAVLLSDLCQQIEAISRQGSVKGTEPLLDPLETAFTHACQVFQAELEKRAA</sequence>
<keyword evidence="9 22" id="KW-0418">Kinase</keyword>
<evidence type="ECO:0000256" key="16">
    <source>
        <dbReference type="PROSITE-ProRule" id="PRU00110"/>
    </source>
</evidence>
<comment type="subcellular location">
    <subcellularLocation>
        <location evidence="2">Cell membrane</location>
        <topology evidence="2">Multi-pass membrane protein</topology>
    </subcellularLocation>
</comment>
<evidence type="ECO:0000256" key="15">
    <source>
        <dbReference type="ARBA" id="ARBA00068150"/>
    </source>
</evidence>
<dbReference type="Pfam" id="PF00672">
    <property type="entry name" value="HAMP"/>
    <property type="match status" value="1"/>
</dbReference>
<dbReference type="InterPro" id="IPR008207">
    <property type="entry name" value="Sig_transdc_His_kin_Hpt_dom"/>
</dbReference>
<keyword evidence="6 22" id="KW-0808">Transferase</keyword>
<dbReference type="SMART" id="SM00387">
    <property type="entry name" value="HATPase_c"/>
    <property type="match status" value="1"/>
</dbReference>
<comment type="subunit">
    <text evidence="14">At low DSF concentrations, interacts with RpfF.</text>
</comment>
<dbReference type="PANTHER" id="PTHR45339:SF1">
    <property type="entry name" value="HYBRID SIGNAL TRANSDUCTION HISTIDINE KINASE J"/>
    <property type="match status" value="1"/>
</dbReference>
<dbReference type="InterPro" id="IPR003660">
    <property type="entry name" value="HAMP_dom"/>
</dbReference>
<dbReference type="SMART" id="SM00065">
    <property type="entry name" value="GAF"/>
    <property type="match status" value="2"/>
</dbReference>
<gene>
    <name evidence="22" type="ORF">NITLEN_10337</name>
</gene>
<dbReference type="Pfam" id="PF01627">
    <property type="entry name" value="Hpt"/>
    <property type="match status" value="1"/>
</dbReference>
<feature type="domain" description="Response regulatory" evidence="19">
    <location>
        <begin position="1127"/>
        <end position="1250"/>
    </location>
</feature>
<dbReference type="InterPro" id="IPR001789">
    <property type="entry name" value="Sig_transdc_resp-reg_receiver"/>
</dbReference>
<dbReference type="InterPro" id="IPR003594">
    <property type="entry name" value="HATPase_dom"/>
</dbReference>
<dbReference type="InterPro" id="IPR005467">
    <property type="entry name" value="His_kinase_dom"/>
</dbReference>
<evidence type="ECO:0000259" key="20">
    <source>
        <dbReference type="PROSITE" id="PS50885"/>
    </source>
</evidence>
<evidence type="ECO:0000256" key="2">
    <source>
        <dbReference type="ARBA" id="ARBA00004651"/>
    </source>
</evidence>
<feature type="modified residue" description="4-aspartylphosphate" evidence="17">
    <location>
        <position position="1037"/>
    </location>
</feature>
<keyword evidence="4" id="KW-1003">Cell membrane</keyword>
<dbReference type="PANTHER" id="PTHR45339">
    <property type="entry name" value="HYBRID SIGNAL TRANSDUCTION HISTIDINE KINASE J"/>
    <property type="match status" value="1"/>
</dbReference>
<keyword evidence="23" id="KW-1185">Reference proteome</keyword>
<dbReference type="InterPro" id="IPR029016">
    <property type="entry name" value="GAF-like_dom_sf"/>
</dbReference>
<dbReference type="Pfam" id="PF02518">
    <property type="entry name" value="HATPase_c"/>
    <property type="match status" value="1"/>
</dbReference>
<keyword evidence="5 17" id="KW-0597">Phosphoprotein</keyword>
<dbReference type="SUPFAM" id="SSF52172">
    <property type="entry name" value="CheY-like"/>
    <property type="match status" value="2"/>
</dbReference>
<dbReference type="EC" id="2.7.13.3" evidence="3"/>
<evidence type="ECO:0000259" key="21">
    <source>
        <dbReference type="PROSITE" id="PS50894"/>
    </source>
</evidence>
<dbReference type="Gene3D" id="1.20.120.160">
    <property type="entry name" value="HPT domain"/>
    <property type="match status" value="1"/>
</dbReference>
<dbReference type="Pfam" id="PF00512">
    <property type="entry name" value="HisKA"/>
    <property type="match status" value="1"/>
</dbReference>
<dbReference type="SUPFAM" id="SSF158472">
    <property type="entry name" value="HAMP domain-like"/>
    <property type="match status" value="1"/>
</dbReference>
<dbReference type="Gene3D" id="3.40.50.2300">
    <property type="match status" value="2"/>
</dbReference>
<dbReference type="InterPro" id="IPR036097">
    <property type="entry name" value="HisK_dim/P_sf"/>
</dbReference>
<evidence type="ECO:0000256" key="3">
    <source>
        <dbReference type="ARBA" id="ARBA00012438"/>
    </source>
</evidence>
<evidence type="ECO:0000256" key="9">
    <source>
        <dbReference type="ARBA" id="ARBA00022777"/>
    </source>
</evidence>
<dbReference type="Gene3D" id="1.10.287.130">
    <property type="match status" value="1"/>
</dbReference>
<feature type="domain" description="Histidine kinase" evidence="18">
    <location>
        <begin position="741"/>
        <end position="965"/>
    </location>
</feature>
<dbReference type="SMART" id="SM00448">
    <property type="entry name" value="REC"/>
    <property type="match status" value="1"/>
</dbReference>
<dbReference type="CDD" id="cd00088">
    <property type="entry name" value="HPT"/>
    <property type="match status" value="1"/>
</dbReference>
<comment type="catalytic activity">
    <reaction evidence="1">
        <text>ATP + protein L-histidine = ADP + protein N-phospho-L-histidine.</text>
        <dbReference type="EC" id="2.7.13.3"/>
    </reaction>
</comment>
<evidence type="ECO:0000259" key="19">
    <source>
        <dbReference type="PROSITE" id="PS50110"/>
    </source>
</evidence>
<protein>
    <recommendedName>
        <fullName evidence="15">Sensory/regulatory protein RpfC</fullName>
        <ecNumber evidence="3">2.7.13.3</ecNumber>
    </recommendedName>
</protein>
<evidence type="ECO:0000256" key="11">
    <source>
        <dbReference type="ARBA" id="ARBA00022989"/>
    </source>
</evidence>
<evidence type="ECO:0000259" key="18">
    <source>
        <dbReference type="PROSITE" id="PS50109"/>
    </source>
</evidence>
<dbReference type="EMBL" id="OUNR01000001">
    <property type="protein sequence ID" value="SPP63251.1"/>
    <property type="molecule type" value="Genomic_DNA"/>
</dbReference>
<dbReference type="PROSITE" id="PS50885">
    <property type="entry name" value="HAMP"/>
    <property type="match status" value="1"/>
</dbReference>
<keyword evidence="8" id="KW-0547">Nucleotide-binding</keyword>
<feature type="domain" description="HPt" evidence="21">
    <location>
        <begin position="1299"/>
        <end position="1392"/>
    </location>
</feature>
<dbReference type="InParanoid" id="A0A330L0D3"/>
<evidence type="ECO:0000256" key="14">
    <source>
        <dbReference type="ARBA" id="ARBA00064003"/>
    </source>
</evidence>
<dbReference type="SMART" id="SM00073">
    <property type="entry name" value="HPT"/>
    <property type="match status" value="1"/>
</dbReference>
<accession>A0A330L0D3</accession>
<dbReference type="CDD" id="cd00082">
    <property type="entry name" value="HisKA"/>
    <property type="match status" value="1"/>
</dbReference>
<reference evidence="23" key="1">
    <citation type="submission" date="2018-04" db="EMBL/GenBank/DDBJ databases">
        <authorList>
            <person name="Lucker S."/>
            <person name="Sakoula D."/>
        </authorList>
    </citation>
    <scope>NUCLEOTIDE SEQUENCE [LARGE SCALE GENOMIC DNA]</scope>
</reference>
<dbReference type="PRINTS" id="PR00344">
    <property type="entry name" value="BCTRLSENSOR"/>
</dbReference>
<dbReference type="SUPFAM" id="SSF47384">
    <property type="entry name" value="Homodimeric domain of signal transducing histidine kinase"/>
    <property type="match status" value="1"/>
</dbReference>
<dbReference type="GO" id="GO:0005886">
    <property type="term" value="C:plasma membrane"/>
    <property type="evidence" value="ECO:0007669"/>
    <property type="project" value="UniProtKB-SubCell"/>
</dbReference>
<keyword evidence="12" id="KW-0902">Two-component regulatory system</keyword>
<evidence type="ECO:0000256" key="1">
    <source>
        <dbReference type="ARBA" id="ARBA00000085"/>
    </source>
</evidence>
<dbReference type="CDD" id="cd16922">
    <property type="entry name" value="HATPase_EvgS-ArcB-TorS-like"/>
    <property type="match status" value="1"/>
</dbReference>
<dbReference type="Gene3D" id="3.30.565.10">
    <property type="entry name" value="Histidine kinase-like ATPase, C-terminal domain"/>
    <property type="match status" value="1"/>
</dbReference>
<keyword evidence="11" id="KW-1133">Transmembrane helix</keyword>
<dbReference type="FunFam" id="3.30.565.10:FF:000010">
    <property type="entry name" value="Sensor histidine kinase RcsC"/>
    <property type="match status" value="1"/>
</dbReference>
<proteinExistence type="predicted"/>
<evidence type="ECO:0000256" key="6">
    <source>
        <dbReference type="ARBA" id="ARBA00022679"/>
    </source>
</evidence>
<evidence type="ECO:0000313" key="22">
    <source>
        <dbReference type="EMBL" id="SPP63251.1"/>
    </source>
</evidence>
<dbReference type="CDD" id="cd06225">
    <property type="entry name" value="HAMP"/>
    <property type="match status" value="1"/>
</dbReference>
<dbReference type="PROSITE" id="PS50894">
    <property type="entry name" value="HPT"/>
    <property type="match status" value="1"/>
</dbReference>
<feature type="modified residue" description="Phosphohistidine" evidence="16">
    <location>
        <position position="1338"/>
    </location>
</feature>
<evidence type="ECO:0000256" key="8">
    <source>
        <dbReference type="ARBA" id="ARBA00022741"/>
    </source>
</evidence>
<dbReference type="Proteomes" id="UP000248168">
    <property type="component" value="Unassembled WGS sequence"/>
</dbReference>
<dbReference type="SUPFAM" id="SSF55781">
    <property type="entry name" value="GAF domain-like"/>
    <property type="match status" value="2"/>
</dbReference>
<dbReference type="InterPro" id="IPR036641">
    <property type="entry name" value="HPT_dom_sf"/>
</dbReference>
<dbReference type="SUPFAM" id="SSF55874">
    <property type="entry name" value="ATPase domain of HSP90 chaperone/DNA topoisomerase II/histidine kinase"/>
    <property type="match status" value="1"/>
</dbReference>
<evidence type="ECO:0000256" key="7">
    <source>
        <dbReference type="ARBA" id="ARBA00022692"/>
    </source>
</evidence>
<evidence type="ECO:0000256" key="17">
    <source>
        <dbReference type="PROSITE-ProRule" id="PRU00169"/>
    </source>
</evidence>
<feature type="modified residue" description="4-aspartylphosphate" evidence="17">
    <location>
        <position position="1176"/>
    </location>
</feature>
<dbReference type="InterPro" id="IPR004358">
    <property type="entry name" value="Sig_transdc_His_kin-like_C"/>
</dbReference>
<evidence type="ECO:0000313" key="23">
    <source>
        <dbReference type="Proteomes" id="UP000248168"/>
    </source>
</evidence>
<dbReference type="PROSITE" id="PS50109">
    <property type="entry name" value="HIS_KIN"/>
    <property type="match status" value="1"/>
</dbReference>
<dbReference type="RefSeq" id="WP_121987810.1">
    <property type="nucleotide sequence ID" value="NZ_OUNR01000001.1"/>
</dbReference>